<proteinExistence type="predicted"/>
<keyword evidence="2" id="KW-1185">Reference proteome</keyword>
<dbReference type="GO" id="GO:0042742">
    <property type="term" value="P:defense response to bacterium"/>
    <property type="evidence" value="ECO:0007669"/>
    <property type="project" value="InterPro"/>
</dbReference>
<gene>
    <name evidence="1" type="ORF">CF165_30630</name>
</gene>
<protein>
    <submittedName>
        <fullName evidence="1">Mersacidin/lichenicidin family type 2 lantibiotic</fullName>
    </submittedName>
</protein>
<dbReference type="Proteomes" id="UP000215199">
    <property type="component" value="Unassembled WGS sequence"/>
</dbReference>
<reference evidence="2" key="1">
    <citation type="submission" date="2017-07" db="EMBL/GenBank/DDBJ databases">
        <title>Comparative genome mining reveals phylogenetic distribution patterns of secondary metabolites in Amycolatopsis.</title>
        <authorList>
            <person name="Adamek M."/>
            <person name="Alanjary M."/>
            <person name="Sales-Ortells H."/>
            <person name="Goodfellow M."/>
            <person name="Bull A.T."/>
            <person name="Kalinowski J."/>
            <person name="Ziemert N."/>
        </authorList>
    </citation>
    <scope>NUCLEOTIDE SEQUENCE [LARGE SCALE GENOMIC DNA]</scope>
    <source>
        <strain evidence="2">H5</strain>
    </source>
</reference>
<organism evidence="1 2">
    <name type="scientific">Amycolatopsis vastitatis</name>
    <dbReference type="NCBI Taxonomy" id="1905142"/>
    <lineage>
        <taxon>Bacteria</taxon>
        <taxon>Bacillati</taxon>
        <taxon>Actinomycetota</taxon>
        <taxon>Actinomycetes</taxon>
        <taxon>Pseudonocardiales</taxon>
        <taxon>Pseudonocardiaceae</taxon>
        <taxon>Amycolatopsis</taxon>
    </lineage>
</organism>
<name>A0A229SX53_9PSEU</name>
<dbReference type="AlphaFoldDB" id="A0A229SX53"/>
<evidence type="ECO:0000313" key="1">
    <source>
        <dbReference type="EMBL" id="OXM63556.1"/>
    </source>
</evidence>
<sequence length="64" mass="6878">MSDHEIIRSWKDEEFRNSLGPAQRAVLPGNPAGLIELTDEALDDLIAGAAALDSCCWSSCTSTQ</sequence>
<dbReference type="NCBIfam" id="TIGR03898">
    <property type="entry name" value="lanti_MRSA_kill"/>
    <property type="match status" value="1"/>
</dbReference>
<accession>A0A229SX53</accession>
<dbReference type="InterPro" id="IPR027635">
    <property type="entry name" value="Lantibiotic2_lead_pep_dom"/>
</dbReference>
<evidence type="ECO:0000313" key="2">
    <source>
        <dbReference type="Proteomes" id="UP000215199"/>
    </source>
</evidence>
<dbReference type="RefSeq" id="WP_093951064.1">
    <property type="nucleotide sequence ID" value="NZ_NMUL01000033.1"/>
</dbReference>
<dbReference type="OrthoDB" id="3538673at2"/>
<comment type="caution">
    <text evidence="1">The sequence shown here is derived from an EMBL/GenBank/DDBJ whole genome shotgun (WGS) entry which is preliminary data.</text>
</comment>
<dbReference type="EMBL" id="NMUL01000033">
    <property type="protein sequence ID" value="OXM63556.1"/>
    <property type="molecule type" value="Genomic_DNA"/>
</dbReference>